<dbReference type="InterPro" id="IPR035897">
    <property type="entry name" value="Toll_tir_struct_dom_sf"/>
</dbReference>
<dbReference type="EMBL" id="RDQH01000328">
    <property type="protein sequence ID" value="RXI05828.1"/>
    <property type="molecule type" value="Genomic_DNA"/>
</dbReference>
<dbReference type="Gene3D" id="3.40.50.10140">
    <property type="entry name" value="Toll/interleukin-1 receptor homology (TIR) domain"/>
    <property type="match status" value="1"/>
</dbReference>
<name>A0A498KE12_MALDO</name>
<sequence>MFCQYSMMLKLQKSGSKKKHEENIRKEDDDKKGEAKRESVEQWRKALAEAANLSGYDLKNTENG</sequence>
<proteinExistence type="predicted"/>
<dbReference type="AlphaFoldDB" id="A0A498KE12"/>
<evidence type="ECO:0000313" key="2">
    <source>
        <dbReference type="EMBL" id="RXI05828.1"/>
    </source>
</evidence>
<dbReference type="Proteomes" id="UP000290289">
    <property type="component" value="Chromosome 2"/>
</dbReference>
<protein>
    <recommendedName>
        <fullName evidence="4">TIR domain-containing protein</fullName>
    </recommendedName>
</protein>
<evidence type="ECO:0000313" key="3">
    <source>
        <dbReference type="Proteomes" id="UP000290289"/>
    </source>
</evidence>
<comment type="caution">
    <text evidence="2">The sequence shown here is derived from an EMBL/GenBank/DDBJ whole genome shotgun (WGS) entry which is preliminary data.</text>
</comment>
<evidence type="ECO:0000256" key="1">
    <source>
        <dbReference type="SAM" id="MobiDB-lite"/>
    </source>
</evidence>
<feature type="compositionally biased region" description="Basic and acidic residues" evidence="1">
    <location>
        <begin position="19"/>
        <end position="40"/>
    </location>
</feature>
<gene>
    <name evidence="2" type="ORF">DVH24_017870</name>
</gene>
<feature type="region of interest" description="Disordered" evidence="1">
    <location>
        <begin position="1"/>
        <end position="40"/>
    </location>
</feature>
<organism evidence="2 3">
    <name type="scientific">Malus domestica</name>
    <name type="common">Apple</name>
    <name type="synonym">Pyrus malus</name>
    <dbReference type="NCBI Taxonomy" id="3750"/>
    <lineage>
        <taxon>Eukaryota</taxon>
        <taxon>Viridiplantae</taxon>
        <taxon>Streptophyta</taxon>
        <taxon>Embryophyta</taxon>
        <taxon>Tracheophyta</taxon>
        <taxon>Spermatophyta</taxon>
        <taxon>Magnoliopsida</taxon>
        <taxon>eudicotyledons</taxon>
        <taxon>Gunneridae</taxon>
        <taxon>Pentapetalae</taxon>
        <taxon>rosids</taxon>
        <taxon>fabids</taxon>
        <taxon>Rosales</taxon>
        <taxon>Rosaceae</taxon>
        <taxon>Amygdaloideae</taxon>
        <taxon>Maleae</taxon>
        <taxon>Malus</taxon>
    </lineage>
</organism>
<evidence type="ECO:0008006" key="4">
    <source>
        <dbReference type="Google" id="ProtNLM"/>
    </source>
</evidence>
<accession>A0A498KE12</accession>
<reference evidence="2 3" key="1">
    <citation type="submission" date="2018-10" db="EMBL/GenBank/DDBJ databases">
        <title>A high-quality apple genome assembly.</title>
        <authorList>
            <person name="Hu J."/>
        </authorList>
    </citation>
    <scope>NUCLEOTIDE SEQUENCE [LARGE SCALE GENOMIC DNA]</scope>
    <source>
        <strain evidence="3">cv. HFTH1</strain>
        <tissue evidence="2">Young leaf</tissue>
    </source>
</reference>
<keyword evidence="3" id="KW-1185">Reference proteome</keyword>